<evidence type="ECO:0000256" key="1">
    <source>
        <dbReference type="SAM" id="Phobius"/>
    </source>
</evidence>
<feature type="transmembrane region" description="Helical" evidence="1">
    <location>
        <begin position="71"/>
        <end position="90"/>
    </location>
</feature>
<dbReference type="PANTHER" id="PTHR34286:SF1">
    <property type="entry name" value="TRANSMEMBRANE PROTEIN"/>
    <property type="match status" value="1"/>
</dbReference>
<keyword evidence="1" id="KW-1133">Transmembrane helix</keyword>
<name>A0A1V6URW0_9EURO</name>
<keyword evidence="1" id="KW-0812">Transmembrane</keyword>
<dbReference type="STRING" id="36646.A0A1V6URW0"/>
<gene>
    <name evidence="2" type="ORF">PENCOP_c005G05109</name>
</gene>
<evidence type="ECO:0000313" key="2">
    <source>
        <dbReference type="EMBL" id="OQE41140.1"/>
    </source>
</evidence>
<keyword evidence="1" id="KW-0472">Membrane</keyword>
<comment type="caution">
    <text evidence="2">The sequence shown here is derived from an EMBL/GenBank/DDBJ whole genome shotgun (WGS) entry which is preliminary data.</text>
</comment>
<evidence type="ECO:0000313" key="3">
    <source>
        <dbReference type="Proteomes" id="UP000191500"/>
    </source>
</evidence>
<protein>
    <submittedName>
        <fullName evidence="2">Uncharacterized protein</fullName>
    </submittedName>
</protein>
<proteinExistence type="predicted"/>
<accession>A0A1V6URW0</accession>
<reference evidence="3" key="1">
    <citation type="journal article" date="2017" name="Nat. Microbiol.">
        <title>Global analysis of biosynthetic gene clusters reveals vast potential of secondary metabolite production in Penicillium species.</title>
        <authorList>
            <person name="Nielsen J.C."/>
            <person name="Grijseels S."/>
            <person name="Prigent S."/>
            <person name="Ji B."/>
            <person name="Dainat J."/>
            <person name="Nielsen K.F."/>
            <person name="Frisvad J.C."/>
            <person name="Workman M."/>
            <person name="Nielsen J."/>
        </authorList>
    </citation>
    <scope>NUCLEOTIDE SEQUENCE [LARGE SCALE GENOMIC DNA]</scope>
    <source>
        <strain evidence="3">IBT 31321</strain>
    </source>
</reference>
<dbReference type="EMBL" id="MDDG01000005">
    <property type="protein sequence ID" value="OQE41140.1"/>
    <property type="molecule type" value="Genomic_DNA"/>
</dbReference>
<keyword evidence="3" id="KW-1185">Reference proteome</keyword>
<dbReference type="AlphaFoldDB" id="A0A1V6URW0"/>
<dbReference type="Proteomes" id="UP000191500">
    <property type="component" value="Unassembled WGS sequence"/>
</dbReference>
<sequence length="129" mass="14655">MALAPWHQTCDRDGPFGFHLRELLALRSLYLFNKPFNCIFVTMGGGGKIPYPKEVWSPAGGWYAQPANWRANTAIMGAFVIGVAAVAFSISAEREYRDKMPEPGRFFPSRYWSKQIREHEQKQAAKNDS</sequence>
<organism evidence="2 3">
    <name type="scientific">Penicillium coprophilum</name>
    <dbReference type="NCBI Taxonomy" id="36646"/>
    <lineage>
        <taxon>Eukaryota</taxon>
        <taxon>Fungi</taxon>
        <taxon>Dikarya</taxon>
        <taxon>Ascomycota</taxon>
        <taxon>Pezizomycotina</taxon>
        <taxon>Eurotiomycetes</taxon>
        <taxon>Eurotiomycetidae</taxon>
        <taxon>Eurotiales</taxon>
        <taxon>Aspergillaceae</taxon>
        <taxon>Penicillium</taxon>
    </lineage>
</organism>
<dbReference type="PANTHER" id="PTHR34286">
    <property type="entry name" value="TRANSMEMBRANE PROTEIN"/>
    <property type="match status" value="1"/>
</dbReference>